<dbReference type="Pfam" id="PF03055">
    <property type="entry name" value="RPE65"/>
    <property type="match status" value="1"/>
</dbReference>
<evidence type="ECO:0000256" key="4">
    <source>
        <dbReference type="PIRSR" id="PIRSR604294-1"/>
    </source>
</evidence>
<dbReference type="EMBL" id="CP000806">
    <property type="protein sequence ID" value="ACB51863.1"/>
    <property type="molecule type" value="Genomic_DNA"/>
</dbReference>
<keyword evidence="6" id="KW-1185">Reference proteome</keyword>
<dbReference type="PANTHER" id="PTHR10543:SF139">
    <property type="entry name" value="DIOXYGENASE"/>
    <property type="match status" value="1"/>
</dbReference>
<organism evidence="5 6">
    <name type="scientific">Crocosphaera subtropica (strain ATCC 51142 / BH68)</name>
    <name type="common">Cyanothece sp. (strain ATCC 51142)</name>
    <dbReference type="NCBI Taxonomy" id="43989"/>
    <lineage>
        <taxon>Bacteria</taxon>
        <taxon>Bacillati</taxon>
        <taxon>Cyanobacteriota</taxon>
        <taxon>Cyanophyceae</taxon>
        <taxon>Oscillatoriophycideae</taxon>
        <taxon>Chroococcales</taxon>
        <taxon>Aphanothecaceae</taxon>
        <taxon>Crocosphaera</taxon>
        <taxon>Crocosphaera subtropica</taxon>
    </lineage>
</organism>
<evidence type="ECO:0000256" key="1">
    <source>
        <dbReference type="ARBA" id="ARBA00006787"/>
    </source>
</evidence>
<keyword evidence="3 4" id="KW-0408">Iron</keyword>
<sequence length="468" mass="52524">MPTWSKAIAQPAEEFPLKPLSILSGEIPDGLRGSLYRNGPARLERGGQKVGHWFDGDGAILAIHLTEEGATATYRYVQTKGYQKEAEANRYLYPNYGMTVPGPFWKTWGKEVKNAANTSVLALPEKLLALWEGGNPYALDLYNLETKGLDNLSNLNEKEPFSAHPKIDPQTGNIYNFGMSLGTKVTLHLYKSDRTGNVIQKSDYSLEGIRLIHDFVLAGSYIVFFIPPVRVKLLPAALGFSSLSEAMEWKPELGTEILIFDRDSLSFVAKGKADPWFQWHYSNGYVNEQGNIIVEIVRYPDFSTNQNLKEVPTGNIKTPAKGTLWEVEIDAKTAKVIRQEQLLDRGSDFPIVPTHQTGQNWRYTYLSVHRENADLSEEILGVVARYDRQLNKLTVANMEENLYASESIFVPNTSNSEIGWVLTVVYDGNEHRSELRIYESEGLDNSPLCRLGLPNVIPPGFHGTWKPA</sequence>
<dbReference type="KEGG" id="cyt:cce_2515"/>
<accession>B1WS77</accession>
<feature type="binding site" evidence="4">
    <location>
        <position position="213"/>
    </location>
    <ligand>
        <name>Fe cation</name>
        <dbReference type="ChEBI" id="CHEBI:24875"/>
        <note>catalytic</note>
    </ligand>
</feature>
<evidence type="ECO:0000256" key="3">
    <source>
        <dbReference type="ARBA" id="ARBA00023004"/>
    </source>
</evidence>
<keyword evidence="2 4" id="KW-0479">Metal-binding</keyword>
<dbReference type="Proteomes" id="UP000001203">
    <property type="component" value="Chromosome circular"/>
</dbReference>
<dbReference type="GO" id="GO:0046872">
    <property type="term" value="F:metal ion binding"/>
    <property type="evidence" value="ECO:0007669"/>
    <property type="project" value="UniProtKB-KW"/>
</dbReference>
<comment type="cofactor">
    <cofactor evidence="4">
        <name>Fe(2+)</name>
        <dbReference type="ChEBI" id="CHEBI:29033"/>
    </cofactor>
    <text evidence="4">Binds 1 Fe(2+) ion per subunit.</text>
</comment>
<dbReference type="InterPro" id="IPR004294">
    <property type="entry name" value="Carotenoid_Oase"/>
</dbReference>
<feature type="binding site" evidence="4">
    <location>
        <position position="462"/>
    </location>
    <ligand>
        <name>Fe cation</name>
        <dbReference type="ChEBI" id="CHEBI:24875"/>
        <note>catalytic</note>
    </ligand>
</feature>
<dbReference type="RefSeq" id="WP_009544794.1">
    <property type="nucleotide sequence ID" value="NC_010546.1"/>
</dbReference>
<feature type="binding site" evidence="4">
    <location>
        <position position="164"/>
    </location>
    <ligand>
        <name>Fe cation</name>
        <dbReference type="ChEBI" id="CHEBI:24875"/>
        <note>catalytic</note>
    </ligand>
</feature>
<feature type="binding site" evidence="4">
    <location>
        <position position="280"/>
    </location>
    <ligand>
        <name>Fe cation</name>
        <dbReference type="ChEBI" id="CHEBI:24875"/>
        <note>catalytic</note>
    </ligand>
</feature>
<dbReference type="HOGENOM" id="CLU_016472_6_3_3"/>
<dbReference type="GO" id="GO:0010436">
    <property type="term" value="F:carotenoid dioxygenase activity"/>
    <property type="evidence" value="ECO:0007669"/>
    <property type="project" value="TreeGrafter"/>
</dbReference>
<evidence type="ECO:0000313" key="6">
    <source>
        <dbReference type="Proteomes" id="UP000001203"/>
    </source>
</evidence>
<dbReference type="eggNOG" id="COG3670">
    <property type="taxonomic scope" value="Bacteria"/>
</dbReference>
<dbReference type="PANTHER" id="PTHR10543">
    <property type="entry name" value="BETA-CAROTENE DIOXYGENASE"/>
    <property type="match status" value="1"/>
</dbReference>
<dbReference type="OrthoDB" id="6636843at2"/>
<dbReference type="GO" id="GO:0016121">
    <property type="term" value="P:carotene catabolic process"/>
    <property type="evidence" value="ECO:0007669"/>
    <property type="project" value="TreeGrafter"/>
</dbReference>
<proteinExistence type="inferred from homology"/>
<protein>
    <submittedName>
        <fullName evidence="5">Carotenoid oxygenase</fullName>
    </submittedName>
</protein>
<evidence type="ECO:0000256" key="2">
    <source>
        <dbReference type="ARBA" id="ARBA00022723"/>
    </source>
</evidence>
<dbReference type="AlphaFoldDB" id="B1WS77"/>
<gene>
    <name evidence="5" type="ordered locus">cce_2515</name>
</gene>
<comment type="similarity">
    <text evidence="1">Belongs to the carotenoid oxygenase family.</text>
</comment>
<reference evidence="5 6" key="1">
    <citation type="journal article" date="2008" name="Proc. Natl. Acad. Sci. U.S.A.">
        <title>The genome of Cyanothece 51142, a unicellular diazotrophic cyanobacterium important in the marine nitrogen cycle.</title>
        <authorList>
            <person name="Welsh E.A."/>
            <person name="Liberton M."/>
            <person name="Stoeckel J."/>
            <person name="Loh T."/>
            <person name="Elvitigala T."/>
            <person name="Wang C."/>
            <person name="Wollam A."/>
            <person name="Fulton R.S."/>
            <person name="Clifton S.W."/>
            <person name="Jacobs J.M."/>
            <person name="Aurora R."/>
            <person name="Ghosh B.K."/>
            <person name="Sherman L.A."/>
            <person name="Smith R.D."/>
            <person name="Wilson R.K."/>
            <person name="Pakrasi H.B."/>
        </authorList>
    </citation>
    <scope>NUCLEOTIDE SEQUENCE [LARGE SCALE GENOMIC DNA]</scope>
    <source>
        <strain evidence="6">ATCC 51142 / BH68</strain>
    </source>
</reference>
<evidence type="ECO:0000313" key="5">
    <source>
        <dbReference type="EMBL" id="ACB51863.1"/>
    </source>
</evidence>
<name>B1WS77_CROS5</name>